<dbReference type="InterPro" id="IPR011989">
    <property type="entry name" value="ARM-like"/>
</dbReference>
<comment type="caution">
    <text evidence="1">The sequence shown here is derived from an EMBL/GenBank/DDBJ whole genome shotgun (WGS) entry which is preliminary data.</text>
</comment>
<keyword evidence="2" id="KW-1185">Reference proteome</keyword>
<protein>
    <recommendedName>
        <fullName evidence="3">HEAT repeat domain-containing protein</fullName>
    </recommendedName>
</protein>
<dbReference type="EMBL" id="RAWB01000087">
    <property type="protein sequence ID" value="RKH61900.1"/>
    <property type="molecule type" value="Genomic_DNA"/>
</dbReference>
<organism evidence="1 2">
    <name type="scientific">Corallococcus llansteffanensis</name>
    <dbReference type="NCBI Taxonomy" id="2316731"/>
    <lineage>
        <taxon>Bacteria</taxon>
        <taxon>Pseudomonadati</taxon>
        <taxon>Myxococcota</taxon>
        <taxon>Myxococcia</taxon>
        <taxon>Myxococcales</taxon>
        <taxon>Cystobacterineae</taxon>
        <taxon>Myxococcaceae</taxon>
        <taxon>Corallococcus</taxon>
    </lineage>
</organism>
<dbReference type="PROSITE" id="PS50077">
    <property type="entry name" value="HEAT_REPEAT"/>
    <property type="match status" value="1"/>
</dbReference>
<dbReference type="AlphaFoldDB" id="A0A3A8Q4N4"/>
<proteinExistence type="predicted"/>
<dbReference type="InterPro" id="IPR016024">
    <property type="entry name" value="ARM-type_fold"/>
</dbReference>
<dbReference type="SUPFAM" id="SSF48371">
    <property type="entry name" value="ARM repeat"/>
    <property type="match status" value="1"/>
</dbReference>
<reference evidence="2" key="1">
    <citation type="submission" date="2018-09" db="EMBL/GenBank/DDBJ databases">
        <authorList>
            <person name="Livingstone P.G."/>
            <person name="Whitworth D.E."/>
        </authorList>
    </citation>
    <scope>NUCLEOTIDE SEQUENCE [LARGE SCALE GENOMIC DNA]</scope>
    <source>
        <strain evidence="2">CA051B</strain>
    </source>
</reference>
<dbReference type="Pfam" id="PF13646">
    <property type="entry name" value="HEAT_2"/>
    <property type="match status" value="1"/>
</dbReference>
<evidence type="ECO:0008006" key="3">
    <source>
        <dbReference type="Google" id="ProtNLM"/>
    </source>
</evidence>
<gene>
    <name evidence="1" type="ORF">D7V93_11005</name>
</gene>
<name>A0A3A8Q4N4_9BACT</name>
<evidence type="ECO:0000313" key="2">
    <source>
        <dbReference type="Proteomes" id="UP000272888"/>
    </source>
</evidence>
<dbReference type="Proteomes" id="UP000272888">
    <property type="component" value="Unassembled WGS sequence"/>
</dbReference>
<evidence type="ECO:0000313" key="1">
    <source>
        <dbReference type="EMBL" id="RKH61900.1"/>
    </source>
</evidence>
<dbReference type="InterPro" id="IPR021133">
    <property type="entry name" value="HEAT_type_2"/>
</dbReference>
<accession>A0A3A8Q4N4</accession>
<dbReference type="Gene3D" id="1.25.10.10">
    <property type="entry name" value="Leucine-rich Repeat Variant"/>
    <property type="match status" value="1"/>
</dbReference>
<sequence length="310" mass="33397">MFHRPMLHAAQRGAVLQQLLLLRHPRRVDVTRTGLVTETVCMAHDPHDDLTVEALVAVALGGNPEGSEGWAAIYALQRRGGEAVLVAASALLHSRDPKARARGADILAQLEQPHDVRSRGADLLLALLREEQDAQVLQSLVLGLGHREDARVPGAISALKDHASARVRGAVLAGLLKAPDADTLPVLLAFAEDPDEGVRSLAMAHLRELSPDVDTPALRDLLLRRMEDTSPTIRAEAVLALACRKDARVLEPLRKALRRSRVRLEYVEAAGALGDASVLPALRALVGQREEDPPFTRALVEALAALEAEA</sequence>